<accession>W2RN36</accession>
<dbReference type="GeneID" id="19975452"/>
<dbReference type="OrthoDB" id="2115692at2759"/>
<dbReference type="PANTHER" id="PTHR42791:SF1">
    <property type="entry name" value="N-ACETYLTRANSFERASE DOMAIN-CONTAINING PROTEIN"/>
    <property type="match status" value="1"/>
</dbReference>
<dbReference type="Gene3D" id="3.40.630.30">
    <property type="match status" value="1"/>
</dbReference>
<dbReference type="HOGENOM" id="CLU_060131_6_4_1"/>
<evidence type="ECO:0000313" key="3">
    <source>
        <dbReference type="Proteomes" id="UP000030752"/>
    </source>
</evidence>
<dbReference type="AlphaFoldDB" id="W2RN36"/>
<dbReference type="VEuPathDB" id="FungiDB:HMPREF1541_08113"/>
<protein>
    <recommendedName>
        <fullName evidence="1">N-acetyltransferase domain-containing protein</fullName>
    </recommendedName>
</protein>
<dbReference type="PANTHER" id="PTHR42791">
    <property type="entry name" value="GNAT FAMILY ACETYLTRANSFERASE"/>
    <property type="match status" value="1"/>
</dbReference>
<feature type="domain" description="N-acetyltransferase" evidence="1">
    <location>
        <begin position="96"/>
        <end position="225"/>
    </location>
</feature>
<dbReference type="GO" id="GO:0016747">
    <property type="term" value="F:acyltransferase activity, transferring groups other than amino-acyl groups"/>
    <property type="evidence" value="ECO:0007669"/>
    <property type="project" value="InterPro"/>
</dbReference>
<dbReference type="InterPro" id="IPR016181">
    <property type="entry name" value="Acyl_CoA_acyltransferase"/>
</dbReference>
<dbReference type="InterPro" id="IPR052523">
    <property type="entry name" value="Trichothecene_AcTrans"/>
</dbReference>
<keyword evidence="3" id="KW-1185">Reference proteome</keyword>
<dbReference type="PROSITE" id="PS51186">
    <property type="entry name" value="GNAT"/>
    <property type="match status" value="1"/>
</dbReference>
<dbReference type="eggNOG" id="ENOG502SXX0">
    <property type="taxonomic scope" value="Eukaryota"/>
</dbReference>
<gene>
    <name evidence="2" type="ORF">HMPREF1541_08113</name>
</gene>
<name>W2RN36_CYPE1</name>
<dbReference type="Proteomes" id="UP000030752">
    <property type="component" value="Unassembled WGS sequence"/>
</dbReference>
<dbReference type="EMBL" id="KB822724">
    <property type="protein sequence ID" value="ETN37123.1"/>
    <property type="molecule type" value="Genomic_DNA"/>
</dbReference>
<dbReference type="RefSeq" id="XP_008720655.1">
    <property type="nucleotide sequence ID" value="XM_008722433.1"/>
</dbReference>
<dbReference type="SUPFAM" id="SSF55729">
    <property type="entry name" value="Acyl-CoA N-acyltransferases (Nat)"/>
    <property type="match status" value="1"/>
</dbReference>
<dbReference type="InParanoid" id="W2RN36"/>
<evidence type="ECO:0000259" key="1">
    <source>
        <dbReference type="PROSITE" id="PS51186"/>
    </source>
</evidence>
<proteinExistence type="predicted"/>
<evidence type="ECO:0000313" key="2">
    <source>
        <dbReference type="EMBL" id="ETN37123.1"/>
    </source>
</evidence>
<dbReference type="Pfam" id="PF00583">
    <property type="entry name" value="Acetyltransf_1"/>
    <property type="match status" value="1"/>
</dbReference>
<organism evidence="2 3">
    <name type="scientific">Cyphellophora europaea (strain CBS 101466)</name>
    <name type="common">Phialophora europaea</name>
    <dbReference type="NCBI Taxonomy" id="1220924"/>
    <lineage>
        <taxon>Eukaryota</taxon>
        <taxon>Fungi</taxon>
        <taxon>Dikarya</taxon>
        <taxon>Ascomycota</taxon>
        <taxon>Pezizomycotina</taxon>
        <taxon>Eurotiomycetes</taxon>
        <taxon>Chaetothyriomycetidae</taxon>
        <taxon>Chaetothyriales</taxon>
        <taxon>Cyphellophoraceae</taxon>
        <taxon>Cyphellophora</taxon>
    </lineage>
</organism>
<dbReference type="InterPro" id="IPR000182">
    <property type="entry name" value="GNAT_dom"/>
</dbReference>
<sequence>MATNSLKVRPATTSDLDQLSTIFTRSFHPVSPYMRRTFPDTAAMRAWWRSLYTTALADPEATLMVVTTEPSGNDDSVIALGQWRFFPDYPHRPPRLELESATSAQLDPNGNLAAGTWSLLRSCEDTDLELYRGMTGFLAEMHGKMMAGTPHYNMELLATVQEAKGKGAGRLLVEELGRVADAKGVVAFVETNNIVVEFYRKMGWVVKEQLAMPGGVGYEEYILVREPKKE</sequence>
<reference evidence="2 3" key="1">
    <citation type="submission" date="2013-03" db="EMBL/GenBank/DDBJ databases">
        <title>The Genome Sequence of Phialophora europaea CBS 101466.</title>
        <authorList>
            <consortium name="The Broad Institute Genomics Platform"/>
            <person name="Cuomo C."/>
            <person name="de Hoog S."/>
            <person name="Gorbushina A."/>
            <person name="Walker B."/>
            <person name="Young S.K."/>
            <person name="Zeng Q."/>
            <person name="Gargeya S."/>
            <person name="Fitzgerald M."/>
            <person name="Haas B."/>
            <person name="Abouelleil A."/>
            <person name="Allen A.W."/>
            <person name="Alvarado L."/>
            <person name="Arachchi H.M."/>
            <person name="Berlin A.M."/>
            <person name="Chapman S.B."/>
            <person name="Gainer-Dewar J."/>
            <person name="Goldberg J."/>
            <person name="Griggs A."/>
            <person name="Gujja S."/>
            <person name="Hansen M."/>
            <person name="Howarth C."/>
            <person name="Imamovic A."/>
            <person name="Ireland A."/>
            <person name="Larimer J."/>
            <person name="McCowan C."/>
            <person name="Murphy C."/>
            <person name="Pearson M."/>
            <person name="Poon T.W."/>
            <person name="Priest M."/>
            <person name="Roberts A."/>
            <person name="Saif S."/>
            <person name="Shea T."/>
            <person name="Sisk P."/>
            <person name="Sykes S."/>
            <person name="Wortman J."/>
            <person name="Nusbaum C."/>
            <person name="Birren B."/>
        </authorList>
    </citation>
    <scope>NUCLEOTIDE SEQUENCE [LARGE SCALE GENOMIC DNA]</scope>
    <source>
        <strain evidence="2 3">CBS 101466</strain>
    </source>
</reference>